<dbReference type="CDD" id="cd01276">
    <property type="entry name" value="PKCI_related"/>
    <property type="match status" value="1"/>
</dbReference>
<evidence type="ECO:0000256" key="3">
    <source>
        <dbReference type="PROSITE-ProRule" id="PRU00464"/>
    </source>
</evidence>
<dbReference type="PANTHER" id="PTHR23089">
    <property type="entry name" value="HISTIDINE TRIAD HIT PROTEIN"/>
    <property type="match status" value="1"/>
</dbReference>
<dbReference type="Proteomes" id="UP000053372">
    <property type="component" value="Unassembled WGS sequence"/>
</dbReference>
<dbReference type="InterPro" id="IPR001310">
    <property type="entry name" value="Histidine_triad_HIT"/>
</dbReference>
<evidence type="ECO:0000313" key="6">
    <source>
        <dbReference type="Proteomes" id="UP000053372"/>
    </source>
</evidence>
<keyword evidence="6" id="KW-1185">Reference proteome</keyword>
<feature type="active site" description="Tele-AMP-histidine intermediate" evidence="1">
    <location>
        <position position="101"/>
    </location>
</feature>
<gene>
    <name evidence="5" type="ORF">BC008_25325</name>
</gene>
<feature type="short sequence motif" description="Histidine triad motif" evidence="2 3">
    <location>
        <begin position="99"/>
        <end position="103"/>
    </location>
</feature>
<evidence type="ECO:0000313" key="5">
    <source>
        <dbReference type="EMBL" id="KST66292.1"/>
    </source>
</evidence>
<sequence length="115" mass="12672">MTTQDTIFGKIIRREIPANIVYEDEFALAFKDVNPQAPVHILVIPKKPIPKLAEAESQDGEILGHLLLTAKKVAQEAGLANGYRLVINNGDDGGQTVYHLHLHILGGRQMKWPPG</sequence>
<dbReference type="SUPFAM" id="SSF54197">
    <property type="entry name" value="HIT-like"/>
    <property type="match status" value="1"/>
</dbReference>
<dbReference type="InterPro" id="IPR011146">
    <property type="entry name" value="HIT-like"/>
</dbReference>
<reference evidence="5 6" key="1">
    <citation type="journal article" date="2015" name="Genome Announc.">
        <title>Draft Genome of the Euendolithic (true boring) Cyanobacterium Mastigocoleus testarum strain BC008.</title>
        <authorList>
            <person name="Guida B.S."/>
            <person name="Garcia-Pichel F."/>
        </authorList>
    </citation>
    <scope>NUCLEOTIDE SEQUENCE [LARGE SCALE GENOMIC DNA]</scope>
    <source>
        <strain evidence="5 6">BC008</strain>
    </source>
</reference>
<feature type="domain" description="HIT" evidence="4">
    <location>
        <begin position="7"/>
        <end position="115"/>
    </location>
</feature>
<proteinExistence type="predicted"/>
<dbReference type="RefSeq" id="WP_027840641.1">
    <property type="nucleotide sequence ID" value="NZ_LMTZ01000098.1"/>
</dbReference>
<dbReference type="FunFam" id="3.30.428.10:FF:000005">
    <property type="entry name" value="Histidine triad nucleotide-binding protein 1"/>
    <property type="match status" value="1"/>
</dbReference>
<dbReference type="GO" id="GO:0003824">
    <property type="term" value="F:catalytic activity"/>
    <property type="evidence" value="ECO:0007669"/>
    <property type="project" value="InterPro"/>
</dbReference>
<dbReference type="EMBL" id="LMTZ01000098">
    <property type="protein sequence ID" value="KST66292.1"/>
    <property type="molecule type" value="Genomic_DNA"/>
</dbReference>
<dbReference type="PROSITE" id="PS00892">
    <property type="entry name" value="HIT_1"/>
    <property type="match status" value="1"/>
</dbReference>
<dbReference type="AlphaFoldDB" id="A0A0V7ZNI7"/>
<protein>
    <submittedName>
        <fullName evidence="5">Zinc-binding protein</fullName>
    </submittedName>
</protein>
<dbReference type="OrthoDB" id="9784774at2"/>
<dbReference type="Gene3D" id="3.30.428.10">
    <property type="entry name" value="HIT-like"/>
    <property type="match status" value="1"/>
</dbReference>
<comment type="caution">
    <text evidence="5">The sequence shown here is derived from an EMBL/GenBank/DDBJ whole genome shotgun (WGS) entry which is preliminary data.</text>
</comment>
<dbReference type="PROSITE" id="PS51084">
    <property type="entry name" value="HIT_2"/>
    <property type="match status" value="1"/>
</dbReference>
<accession>A0A0V7ZNI7</accession>
<dbReference type="PRINTS" id="PR00332">
    <property type="entry name" value="HISTRIAD"/>
</dbReference>
<evidence type="ECO:0000256" key="2">
    <source>
        <dbReference type="PIRSR" id="PIRSR601310-3"/>
    </source>
</evidence>
<dbReference type="InterPro" id="IPR019808">
    <property type="entry name" value="Histidine_triad_CS"/>
</dbReference>
<dbReference type="Pfam" id="PF01230">
    <property type="entry name" value="HIT"/>
    <property type="match status" value="1"/>
</dbReference>
<name>A0A0V7ZNI7_9CYAN</name>
<dbReference type="InterPro" id="IPR036265">
    <property type="entry name" value="HIT-like_sf"/>
</dbReference>
<evidence type="ECO:0000256" key="1">
    <source>
        <dbReference type="PIRSR" id="PIRSR601310-1"/>
    </source>
</evidence>
<evidence type="ECO:0000259" key="4">
    <source>
        <dbReference type="PROSITE" id="PS51084"/>
    </source>
</evidence>
<organism evidence="5 6">
    <name type="scientific">Mastigocoleus testarum BC008</name>
    <dbReference type="NCBI Taxonomy" id="371196"/>
    <lineage>
        <taxon>Bacteria</taxon>
        <taxon>Bacillati</taxon>
        <taxon>Cyanobacteriota</taxon>
        <taxon>Cyanophyceae</taxon>
        <taxon>Nostocales</taxon>
        <taxon>Hapalosiphonaceae</taxon>
        <taxon>Mastigocoleus</taxon>
    </lineage>
</organism>